<dbReference type="Proteomes" id="UP000059574">
    <property type="component" value="Chromosome"/>
</dbReference>
<name>A0A0S2M1D4_9MICC</name>
<sequence length="108" mass="12002">MPGAIGVGTEFQATMRGARHPARVTMTSTKFSQPLSLASVSRMRGMDIEGTPDFSTEGGQTRLAWSWTLHPRGFLRCIAPAIRAMGKRQEQINWVGLKDYLERPGREP</sequence>
<evidence type="ECO:0000313" key="1">
    <source>
        <dbReference type="EMBL" id="ALO67296.1"/>
    </source>
</evidence>
<evidence type="ECO:0000313" key="2">
    <source>
        <dbReference type="Proteomes" id="UP000059574"/>
    </source>
</evidence>
<dbReference type="Gene3D" id="3.30.530.20">
    <property type="match status" value="1"/>
</dbReference>
<organism evidence="1 2">
    <name type="scientific">Arthrobacter alpinus</name>
    <dbReference type="NCBI Taxonomy" id="656366"/>
    <lineage>
        <taxon>Bacteria</taxon>
        <taxon>Bacillati</taxon>
        <taxon>Actinomycetota</taxon>
        <taxon>Actinomycetes</taxon>
        <taxon>Micrococcales</taxon>
        <taxon>Micrococcaceae</taxon>
        <taxon>Arthrobacter</taxon>
    </lineage>
</organism>
<dbReference type="AlphaFoldDB" id="A0A0S2M1D4"/>
<dbReference type="EMBL" id="CP013200">
    <property type="protein sequence ID" value="ALO67296.1"/>
    <property type="molecule type" value="Genomic_DNA"/>
</dbReference>
<protein>
    <recommendedName>
        <fullName evidence="3">Polyketide cyclase / dehydrase and lipid transport</fullName>
    </recommendedName>
</protein>
<reference evidence="2" key="1">
    <citation type="submission" date="2015-11" db="EMBL/GenBank/DDBJ databases">
        <authorList>
            <person name="Kumar R."/>
            <person name="Singh D."/>
            <person name="Swarnkar M.K."/>
            <person name="Singh A.K."/>
            <person name="Kumar S."/>
        </authorList>
    </citation>
    <scope>NUCLEOTIDE SEQUENCE [LARGE SCALE GENOMIC DNA]</scope>
    <source>
        <strain evidence="2">ERGS4:06</strain>
    </source>
</reference>
<dbReference type="SUPFAM" id="SSF55961">
    <property type="entry name" value="Bet v1-like"/>
    <property type="match status" value="1"/>
</dbReference>
<gene>
    <name evidence="1" type="ORF">AS189_13275</name>
</gene>
<evidence type="ECO:0008006" key="3">
    <source>
        <dbReference type="Google" id="ProtNLM"/>
    </source>
</evidence>
<accession>A0A0S2M1D4</accession>
<dbReference type="InterPro" id="IPR023393">
    <property type="entry name" value="START-like_dom_sf"/>
</dbReference>
<proteinExistence type="predicted"/>
<reference evidence="1 2" key="2">
    <citation type="journal article" date="2016" name="J. Biotechnol.">
        <title>Complete genome sequence of Arthrobacter alpinus ERGS4:06, a yellow pigmented bacterium tolerant to cold and radiations isolated from Sikkim Himalaya.</title>
        <authorList>
            <person name="Kumar R."/>
            <person name="Singh D."/>
            <person name="Swarnkar M.K."/>
            <person name="Singh A.K."/>
            <person name="Kumar S."/>
        </authorList>
    </citation>
    <scope>NUCLEOTIDE SEQUENCE [LARGE SCALE GENOMIC DNA]</scope>
    <source>
        <strain evidence="1 2">ERGS4:06</strain>
    </source>
</reference>